<dbReference type="Pfam" id="PF00392">
    <property type="entry name" value="GntR"/>
    <property type="match status" value="1"/>
</dbReference>
<comment type="caution">
    <text evidence="5">The sequence shown here is derived from an EMBL/GenBank/DDBJ whole genome shotgun (WGS) entry which is preliminary data.</text>
</comment>
<dbReference type="PANTHER" id="PTHR43537">
    <property type="entry name" value="TRANSCRIPTIONAL REGULATOR, GNTR FAMILY"/>
    <property type="match status" value="1"/>
</dbReference>
<dbReference type="GO" id="GO:0003677">
    <property type="term" value="F:DNA binding"/>
    <property type="evidence" value="ECO:0007669"/>
    <property type="project" value="UniProtKB-KW"/>
</dbReference>
<dbReference type="InterPro" id="IPR000524">
    <property type="entry name" value="Tscrpt_reg_HTH_GntR"/>
</dbReference>
<dbReference type="RefSeq" id="WP_133703507.1">
    <property type="nucleotide sequence ID" value="NZ_SNXS01000011.1"/>
</dbReference>
<dbReference type="Pfam" id="PF07729">
    <property type="entry name" value="FCD"/>
    <property type="match status" value="1"/>
</dbReference>
<dbReference type="Gene3D" id="1.20.120.530">
    <property type="entry name" value="GntR ligand-binding domain-like"/>
    <property type="match status" value="1"/>
</dbReference>
<sequence length="222" mass="24314">MSDLLEWQSRVRLVDEVAQVLRERIYKGVHAPGDVLRQVQLAEQLGVSRTPLREALRVLQAEGLVEADAVRGVSVARIDGPRLLDAYVLREMLDGLAARLAAERSAGQAHALLDPIVASQRRAMQPWSAGDYTLANVHFHTTIVEMARNEFLSGQLGIVRLTSQVFAPAVILAEAEAEQAVREHEGLIAAIARGDADEAERLGRSHIRSTIVSLREQLATPP</sequence>
<dbReference type="EMBL" id="SNXS01000011">
    <property type="protein sequence ID" value="TDP61662.1"/>
    <property type="molecule type" value="Genomic_DNA"/>
</dbReference>
<dbReference type="InterPro" id="IPR008920">
    <property type="entry name" value="TF_FadR/GntR_C"/>
</dbReference>
<dbReference type="PROSITE" id="PS50949">
    <property type="entry name" value="HTH_GNTR"/>
    <property type="match status" value="1"/>
</dbReference>
<feature type="domain" description="HTH gntR-type" evidence="4">
    <location>
        <begin position="11"/>
        <end position="78"/>
    </location>
</feature>
<evidence type="ECO:0000313" key="5">
    <source>
        <dbReference type="EMBL" id="TDP61662.1"/>
    </source>
</evidence>
<keyword evidence="3" id="KW-0804">Transcription</keyword>
<dbReference type="InterPro" id="IPR036388">
    <property type="entry name" value="WH-like_DNA-bd_sf"/>
</dbReference>
<evidence type="ECO:0000259" key="4">
    <source>
        <dbReference type="PROSITE" id="PS50949"/>
    </source>
</evidence>
<dbReference type="SUPFAM" id="SSF46785">
    <property type="entry name" value="Winged helix' DNA-binding domain"/>
    <property type="match status" value="1"/>
</dbReference>
<dbReference type="AlphaFoldDB" id="A0A4R6QHZ3"/>
<keyword evidence="1" id="KW-0805">Transcription regulation</keyword>
<dbReference type="SUPFAM" id="SSF48008">
    <property type="entry name" value="GntR ligand-binding domain-like"/>
    <property type="match status" value="1"/>
</dbReference>
<dbReference type="InterPro" id="IPR036390">
    <property type="entry name" value="WH_DNA-bd_sf"/>
</dbReference>
<organism evidence="5 6">
    <name type="scientific">Roseateles toxinivorans</name>
    <dbReference type="NCBI Taxonomy" id="270368"/>
    <lineage>
        <taxon>Bacteria</taxon>
        <taxon>Pseudomonadati</taxon>
        <taxon>Pseudomonadota</taxon>
        <taxon>Betaproteobacteria</taxon>
        <taxon>Burkholderiales</taxon>
        <taxon>Sphaerotilaceae</taxon>
        <taxon>Roseateles</taxon>
    </lineage>
</organism>
<protein>
    <submittedName>
        <fullName evidence="5">GntR family transcriptional regulator</fullName>
    </submittedName>
</protein>
<proteinExistence type="predicted"/>
<dbReference type="PANTHER" id="PTHR43537:SF24">
    <property type="entry name" value="GLUCONATE OPERON TRANSCRIPTIONAL REPRESSOR"/>
    <property type="match status" value="1"/>
</dbReference>
<evidence type="ECO:0000313" key="6">
    <source>
        <dbReference type="Proteomes" id="UP000295361"/>
    </source>
</evidence>
<dbReference type="OrthoDB" id="9799812at2"/>
<dbReference type="InParanoid" id="A0A4R6QHZ3"/>
<evidence type="ECO:0000256" key="2">
    <source>
        <dbReference type="ARBA" id="ARBA00023125"/>
    </source>
</evidence>
<dbReference type="Proteomes" id="UP000295361">
    <property type="component" value="Unassembled WGS sequence"/>
</dbReference>
<dbReference type="SMART" id="SM00345">
    <property type="entry name" value="HTH_GNTR"/>
    <property type="match status" value="1"/>
</dbReference>
<keyword evidence="6" id="KW-1185">Reference proteome</keyword>
<keyword evidence="2" id="KW-0238">DNA-binding</keyword>
<dbReference type="Gene3D" id="1.10.10.10">
    <property type="entry name" value="Winged helix-like DNA-binding domain superfamily/Winged helix DNA-binding domain"/>
    <property type="match status" value="1"/>
</dbReference>
<dbReference type="SMART" id="SM00895">
    <property type="entry name" value="FCD"/>
    <property type="match status" value="1"/>
</dbReference>
<dbReference type="PRINTS" id="PR00035">
    <property type="entry name" value="HTHGNTR"/>
</dbReference>
<accession>A0A4R6QHZ3</accession>
<evidence type="ECO:0000256" key="3">
    <source>
        <dbReference type="ARBA" id="ARBA00023163"/>
    </source>
</evidence>
<dbReference type="GO" id="GO:0003700">
    <property type="term" value="F:DNA-binding transcription factor activity"/>
    <property type="evidence" value="ECO:0007669"/>
    <property type="project" value="InterPro"/>
</dbReference>
<dbReference type="InterPro" id="IPR011711">
    <property type="entry name" value="GntR_C"/>
</dbReference>
<name>A0A4R6QHZ3_9BURK</name>
<reference evidence="5 6" key="1">
    <citation type="submission" date="2019-03" db="EMBL/GenBank/DDBJ databases">
        <title>Genomic Encyclopedia of Type Strains, Phase IV (KMG-IV): sequencing the most valuable type-strain genomes for metagenomic binning, comparative biology and taxonomic classification.</title>
        <authorList>
            <person name="Goeker M."/>
        </authorList>
    </citation>
    <scope>NUCLEOTIDE SEQUENCE [LARGE SCALE GENOMIC DNA]</scope>
    <source>
        <strain evidence="5 6">DSM 16998</strain>
    </source>
</reference>
<dbReference type="CDD" id="cd07377">
    <property type="entry name" value="WHTH_GntR"/>
    <property type="match status" value="1"/>
</dbReference>
<evidence type="ECO:0000256" key="1">
    <source>
        <dbReference type="ARBA" id="ARBA00023015"/>
    </source>
</evidence>
<gene>
    <name evidence="5" type="ORF">DES47_11179</name>
</gene>